<keyword evidence="2" id="KW-1185">Reference proteome</keyword>
<dbReference type="AlphaFoldDB" id="W2T0X7"/>
<protein>
    <submittedName>
        <fullName evidence="1">Uncharacterized protein</fullName>
    </submittedName>
</protein>
<evidence type="ECO:0000313" key="2">
    <source>
        <dbReference type="Proteomes" id="UP000053676"/>
    </source>
</evidence>
<dbReference type="Proteomes" id="UP000053676">
    <property type="component" value="Unassembled WGS sequence"/>
</dbReference>
<dbReference type="EMBL" id="KI660329">
    <property type="protein sequence ID" value="ETN74886.1"/>
    <property type="molecule type" value="Genomic_DNA"/>
</dbReference>
<proteinExistence type="predicted"/>
<accession>W2T0X7</accession>
<gene>
    <name evidence="1" type="ORF">NECAME_12672</name>
</gene>
<reference evidence="2" key="1">
    <citation type="journal article" date="2014" name="Nat. Genet.">
        <title>Genome of the human hookworm Necator americanus.</title>
        <authorList>
            <person name="Tang Y.T."/>
            <person name="Gao X."/>
            <person name="Rosa B.A."/>
            <person name="Abubucker S."/>
            <person name="Hallsworth-Pepin K."/>
            <person name="Martin J."/>
            <person name="Tyagi R."/>
            <person name="Heizer E."/>
            <person name="Zhang X."/>
            <person name="Bhonagiri-Palsikar V."/>
            <person name="Minx P."/>
            <person name="Warren W.C."/>
            <person name="Wang Q."/>
            <person name="Zhan B."/>
            <person name="Hotez P.J."/>
            <person name="Sternberg P.W."/>
            <person name="Dougall A."/>
            <person name="Gaze S.T."/>
            <person name="Mulvenna J."/>
            <person name="Sotillo J."/>
            <person name="Ranganathan S."/>
            <person name="Rabelo E.M."/>
            <person name="Wilson R.K."/>
            <person name="Felgner P.L."/>
            <person name="Bethony J."/>
            <person name="Hawdon J.M."/>
            <person name="Gasser R.B."/>
            <person name="Loukas A."/>
            <person name="Mitreva M."/>
        </authorList>
    </citation>
    <scope>NUCLEOTIDE SEQUENCE [LARGE SCALE GENOMIC DNA]</scope>
</reference>
<name>W2T0X7_NECAM</name>
<evidence type="ECO:0000313" key="1">
    <source>
        <dbReference type="EMBL" id="ETN74886.1"/>
    </source>
</evidence>
<sequence length="78" mass="8880">MNGQLQRLVTFDVNVNAGPGSLRKNSPAFRRLQLACPARRYQLIINDSAGTPRISDEKIPLAHCKRRYTRAGLWLCRE</sequence>
<dbReference type="KEGG" id="nai:NECAME_12672"/>
<organism evidence="1 2">
    <name type="scientific">Necator americanus</name>
    <name type="common">Human hookworm</name>
    <dbReference type="NCBI Taxonomy" id="51031"/>
    <lineage>
        <taxon>Eukaryota</taxon>
        <taxon>Metazoa</taxon>
        <taxon>Ecdysozoa</taxon>
        <taxon>Nematoda</taxon>
        <taxon>Chromadorea</taxon>
        <taxon>Rhabditida</taxon>
        <taxon>Rhabditina</taxon>
        <taxon>Rhabditomorpha</taxon>
        <taxon>Strongyloidea</taxon>
        <taxon>Ancylostomatidae</taxon>
        <taxon>Bunostominae</taxon>
        <taxon>Necator</taxon>
    </lineage>
</organism>